<dbReference type="Gene3D" id="1.25.10.10">
    <property type="entry name" value="Leucine-rich Repeat Variant"/>
    <property type="match status" value="2"/>
</dbReference>
<comment type="subcellular location">
    <subcellularLocation>
        <location evidence="1 11">Nucleus</location>
    </subcellularLocation>
</comment>
<dbReference type="OrthoDB" id="418242at2759"/>
<evidence type="ECO:0000256" key="9">
    <source>
        <dbReference type="ARBA" id="ARBA00023306"/>
    </source>
</evidence>
<dbReference type="GO" id="GO:1990414">
    <property type="term" value="P:replication-born double-strand break repair via sister chromatid exchange"/>
    <property type="evidence" value="ECO:0007669"/>
    <property type="project" value="TreeGrafter"/>
</dbReference>
<sequence>MNGDTPHVPITTVAGITSLTDLLNQLPLPSPHPATTTKSLLYNGSIAEEVSCLLACQDENLVAQLSQSLSQVSTEHIELKNNLGRDDLEGDMPVLLQIVLSRSPNIFREKNMPIQYGTQDGTRQPMTPQYNVTQNAMQNSPAPSNYQPASMAQSPTSGFVPQQTGPGSRFPQNSHVSSPYTPQSPAPYMQYPHPPSYNQQQQMQQGSVLSPTIPGGMRNIHENQERDQSLRNASLPLRSPQAVCSPTDRDGIPKAASHPPLIMQSPPPYSSPQDSLPDLLLNSPDHKQKRGKVAQGERRQADKAATYDFMTSEDKLPFNAGKAGQGLMPGEPVQEKDKPLKKRKPDPHPQDPGAVENHPGPQMAPQEAGLADHCTPLQHSHSDAQRWQEQSQQGPGVSSSSRLRRSGSQRNIPEGDRNRKEDQEGQQKDVSKGSAPVVVLQKLSHEEVQKLMKEKHKSSKGSHKPLQHSERSSREMQAEMDSSMLLSDRIKLGKRRRGTANDRPKYAEVSSGDDSDTERDSVRKRQKKEKDRAWAYEEPEPRRGTSSRSRYGDHSPDASDRESPPPPSLSDVARSLQKKEKQKKRKAYEPKLTPEEMMDSSTFKRFLASLDSILENLEDIDFSLQDDDEIPQELLLGKQQLSELASESAKIKAMGITCKIPSERLVKMMSILEKNIQDGSNLSTFMNPENDTEDEEHMWRELIMERVTKSADACLTALNIMTSPHMPKAVYFEDVIERTLQYTKFHLQNTLYPQYDPVYRLDPQGGGLLSSRAKRARCSTSKQRVIIMLYNKVCDVVSSVAELVDIQLLTDTTILQVSSMGITPFFVENISEMQLCAIKLVTVVFSRYEKHRQLILEEIFTSLARLPTSKRSLRNFRLNSNDADGESVHIQMVTALVLQLIHCVVHLPSDQDAMEDSRMDEDVFINHSYETARRTAQNFLSVFLKKCGSKQGEEDYRPLFENFVQDLLSTVNKPEWPAAELLLSLLGRLLVHQFSNKQTEMALRVASLDYLGTVAARLRKDAITSNMDQRTIDRILKETSGNDEIQQLQKALLDHLEENAETAPALIFARKFYVAQWFRDSTTEAEKAMKKGQEKDKDEDDTEGRRHAKELKSTGEIMQRAEARKKFLRKLIKTTPAQYSTLRMNSETVDYDDAGLIVRYLASMRPFAQSFDIYLTQILRVLGESAIAVRTKAMKCLSEVVAVDPSILARKDMQNGVHGRLMDSSTSVREAAVELLGRFVLSRPQLTEQYYDMLIKRILDTGISVRKRVIKILRDICLEQPTFSKVTEMCVKMIRRVNDEEGIKKLVNETFQKLWFTPTPGNDKEAMNRKILNITDVVAACQDSGYDWFEQLLQNLLKVEEDASYKPTRKACVQLIDGLVDYMLRYEESLSEHKSVNSTRLVSCITTLFLFCKVKADFLVKHAMTMQPYMTTKCNSKNDFMVICNVTKILELVVPLMEHPSESYLTTIEEDLMKLIIKYGMLVVQHCVSCLGSVVNRVTHNYKFVWACFNRYYGVLTKLKVQHQEDSNHSILDAKRPVLMRSLFTVGALCRHFDFDLDHFKGSSQIIIKDKVLELLLYFITHEDEEVQVKAIIGLGNLLIMHPSLMFIPEVKRLYNGLLSDIKSSVNLKIQVLKNLQMYLQEEDTRMLEADREWNKLSKQEDLKEMGDVTSGMSSSIMQLYLKQVLEAFFHTQSNVRHFALSVIALTLNQGLIHPVQCVPYLIAMATDPEPTMRNKADQQLLEIDKKYTGFIHMKAAAGMKMSYQVQEAIMAHRKGMIRGFRQEESISALCSQLYSMVRSNRQHRRAFLISLLNLFDDTSKAEVNMLLFVADNLAYFPFQTQEEPLFIMHHIDIRLSVSGSNLLQTFKESLQRPGHPDKKEKVKQANSAMWDVDVSEEELDNPDVDVDNDGTKQKPPEEQQQAMPAEKKADTESESDTELEDINVVMERLPEDTAPLLDFARASQGILLLLVLKQHLKALYGFSDGKILKYSPTESAKIYDKAVNRKQNVHFNPRQTLEFLSNNVANAEITYDLKMKIVQQYLDFKLLMEHLDPDEDEEGEGEASANARNKAISALLGGSGPSAAPAHSPRNHHGADSEEDDSDTEDKTPGARKAKRGGDSREAVGNMSETVEPADVVAILCPQYKDRPQLARVVQRTSSGYNIRWLSGSYNSSWTEAKRREGRKLVPWLDTIKESDIIYKKLPLTASNKLTHKLAQTLRVLYAAKVSSS</sequence>
<feature type="compositionally biased region" description="Acidic residues" evidence="12">
    <location>
        <begin position="1894"/>
        <end position="1909"/>
    </location>
</feature>
<dbReference type="GO" id="GO:0034087">
    <property type="term" value="P:establishment of mitotic sister chromatid cohesion"/>
    <property type="evidence" value="ECO:0007669"/>
    <property type="project" value="TreeGrafter"/>
</dbReference>
<evidence type="ECO:0000259" key="13">
    <source>
        <dbReference type="Pfam" id="PF12830"/>
    </source>
</evidence>
<feature type="compositionally biased region" description="Basic and acidic residues" evidence="12">
    <location>
        <begin position="550"/>
        <end position="563"/>
    </location>
</feature>
<protein>
    <recommendedName>
        <fullName evidence="11">Nipped-B protein</fullName>
    </recommendedName>
</protein>
<feature type="region of interest" description="Disordered" evidence="12">
    <location>
        <begin position="1085"/>
        <end position="1112"/>
    </location>
</feature>
<gene>
    <name evidence="15 16" type="primary">nipbla</name>
</gene>
<dbReference type="RefSeq" id="XP_012684064.1">
    <property type="nucleotide sequence ID" value="XM_012828610.3"/>
</dbReference>
<feature type="compositionally biased region" description="Basic and acidic residues" evidence="12">
    <location>
        <begin position="467"/>
        <end position="477"/>
    </location>
</feature>
<dbReference type="CTD" id="570900"/>
<evidence type="ECO:0000313" key="14">
    <source>
        <dbReference type="Proteomes" id="UP000515152"/>
    </source>
</evidence>
<evidence type="ECO:0000256" key="10">
    <source>
        <dbReference type="ARBA" id="ARBA00053055"/>
    </source>
</evidence>
<dbReference type="GO" id="GO:0007420">
    <property type="term" value="P:brain development"/>
    <property type="evidence" value="ECO:0007669"/>
    <property type="project" value="TreeGrafter"/>
</dbReference>
<dbReference type="GO" id="GO:0003146">
    <property type="term" value="P:heart jogging"/>
    <property type="evidence" value="ECO:0007669"/>
    <property type="project" value="UniProtKB-ARBA"/>
</dbReference>
<evidence type="ECO:0000256" key="1">
    <source>
        <dbReference type="ARBA" id="ARBA00004123"/>
    </source>
</evidence>
<dbReference type="GO" id="GO:0090694">
    <property type="term" value="C:Scc2-Scc4 cohesin loading complex"/>
    <property type="evidence" value="ECO:0007669"/>
    <property type="project" value="TreeGrafter"/>
</dbReference>
<dbReference type="InterPro" id="IPR016024">
    <property type="entry name" value="ARM-type_fold"/>
</dbReference>
<dbReference type="GO" id="GO:0035118">
    <property type="term" value="P:embryonic pectoral fin morphogenesis"/>
    <property type="evidence" value="ECO:0007669"/>
    <property type="project" value="UniProtKB-ARBA"/>
</dbReference>
<dbReference type="Proteomes" id="UP000515152">
    <property type="component" value="Chromosome 7"/>
</dbReference>
<feature type="compositionally biased region" description="Basic and acidic residues" evidence="12">
    <location>
        <begin position="518"/>
        <end position="543"/>
    </location>
</feature>
<dbReference type="GO" id="GO:0140588">
    <property type="term" value="P:chromatin looping"/>
    <property type="evidence" value="ECO:0007669"/>
    <property type="project" value="InterPro"/>
</dbReference>
<evidence type="ECO:0000256" key="8">
    <source>
        <dbReference type="ARBA" id="ARBA00023242"/>
    </source>
</evidence>
<feature type="region of interest" description="Disordered" evidence="12">
    <location>
        <begin position="2076"/>
        <end position="2130"/>
    </location>
</feature>
<dbReference type="SUPFAM" id="SSF48371">
    <property type="entry name" value="ARM repeat"/>
    <property type="match status" value="3"/>
</dbReference>
<keyword evidence="7" id="KW-0804">Transcription</keyword>
<feature type="compositionally biased region" description="Low complexity" evidence="12">
    <location>
        <begin position="271"/>
        <end position="283"/>
    </location>
</feature>
<keyword evidence="5" id="KW-0805">Transcription regulation</keyword>
<keyword evidence="9 11" id="KW-0131">Cell cycle</keyword>
<feature type="compositionally biased region" description="Basic and acidic residues" evidence="12">
    <location>
        <begin position="443"/>
        <end position="452"/>
    </location>
</feature>
<feature type="region of interest" description="Disordered" evidence="12">
    <location>
        <begin position="232"/>
        <end position="595"/>
    </location>
</feature>
<dbReference type="GO" id="GO:0010468">
    <property type="term" value="P:regulation of gene expression"/>
    <property type="evidence" value="ECO:0007669"/>
    <property type="project" value="InterPro"/>
</dbReference>
<evidence type="ECO:0000256" key="5">
    <source>
        <dbReference type="ARBA" id="ARBA00023015"/>
    </source>
</evidence>
<evidence type="ECO:0000256" key="12">
    <source>
        <dbReference type="SAM" id="MobiDB-lite"/>
    </source>
</evidence>
<organism evidence="14 15">
    <name type="scientific">Clupea harengus</name>
    <name type="common">Atlantic herring</name>
    <dbReference type="NCBI Taxonomy" id="7950"/>
    <lineage>
        <taxon>Eukaryota</taxon>
        <taxon>Metazoa</taxon>
        <taxon>Chordata</taxon>
        <taxon>Craniata</taxon>
        <taxon>Vertebrata</taxon>
        <taxon>Euteleostomi</taxon>
        <taxon>Actinopterygii</taxon>
        <taxon>Neopterygii</taxon>
        <taxon>Teleostei</taxon>
        <taxon>Clupei</taxon>
        <taxon>Clupeiformes</taxon>
        <taxon>Clupeoidei</taxon>
        <taxon>Clupeidae</taxon>
        <taxon>Clupea</taxon>
    </lineage>
</organism>
<comment type="function">
    <text evidence="10">May play a structural role in chromatin. Involved in sister chromatid cohesion, possibly by facilitating the cohesin complex loading. Transcription factor, which may promote cortical neuron migration during brain development by regulating the transcription of crucial genes in this process.</text>
</comment>
<feature type="compositionally biased region" description="Basic and acidic residues" evidence="12">
    <location>
        <begin position="413"/>
        <end position="431"/>
    </location>
</feature>
<dbReference type="GO" id="GO:0048565">
    <property type="term" value="P:digestive tract development"/>
    <property type="evidence" value="ECO:0007669"/>
    <property type="project" value="UniProtKB-ARBA"/>
</dbReference>
<evidence type="ECO:0000256" key="11">
    <source>
        <dbReference type="RuleBase" id="RU364107"/>
    </source>
</evidence>
<dbReference type="InterPro" id="IPR011989">
    <property type="entry name" value="ARM-like"/>
</dbReference>
<dbReference type="PANTHER" id="PTHR21704">
    <property type="entry name" value="NIPPED-B-LIKE PROTEIN DELANGIN SCC2-RELATED"/>
    <property type="match status" value="1"/>
</dbReference>
<dbReference type="GO" id="GO:0071169">
    <property type="term" value="P:establishment of protein localization to chromatin"/>
    <property type="evidence" value="ECO:0007669"/>
    <property type="project" value="TreeGrafter"/>
</dbReference>
<feature type="compositionally biased region" description="Polar residues" evidence="12">
    <location>
        <begin position="134"/>
        <end position="183"/>
    </location>
</feature>
<feature type="domain" description="Sister chromatid cohesion C-terminal" evidence="13">
    <location>
        <begin position="1674"/>
        <end position="1853"/>
    </location>
</feature>
<dbReference type="CDD" id="cd23958">
    <property type="entry name" value="SCC2"/>
    <property type="match status" value="1"/>
</dbReference>
<evidence type="ECO:0000313" key="16">
    <source>
        <dbReference type="RefSeq" id="XP_031426402.1"/>
    </source>
</evidence>
<dbReference type="GO" id="GO:0048703">
    <property type="term" value="P:embryonic viscerocranium morphogenesis"/>
    <property type="evidence" value="ECO:0007669"/>
    <property type="project" value="TreeGrafter"/>
</dbReference>
<comment type="similarity">
    <text evidence="2 11">Belongs to the SCC2/Nipped-B family.</text>
</comment>
<dbReference type="InterPro" id="IPR026003">
    <property type="entry name" value="Cohesin_HEAT"/>
</dbReference>
<keyword evidence="6" id="KW-0010">Activator</keyword>
<evidence type="ECO:0000256" key="4">
    <source>
        <dbReference type="ARBA" id="ARBA00022737"/>
    </source>
</evidence>
<dbReference type="RefSeq" id="XP_031426402.1">
    <property type="nucleotide sequence ID" value="XM_031570542.2"/>
</dbReference>
<evidence type="ECO:0000256" key="3">
    <source>
        <dbReference type="ARBA" id="ARBA00022473"/>
    </source>
</evidence>
<dbReference type="PANTHER" id="PTHR21704:SF18">
    <property type="entry name" value="NIPPED-B-LIKE PROTEIN"/>
    <property type="match status" value="1"/>
</dbReference>
<feature type="compositionally biased region" description="Low complexity" evidence="12">
    <location>
        <begin position="388"/>
        <end position="401"/>
    </location>
</feature>
<name>A0A6P3VZL9_CLUHA</name>
<dbReference type="InterPro" id="IPR033031">
    <property type="entry name" value="Scc2/Nipped-B"/>
</dbReference>
<dbReference type="InterPro" id="IPR024986">
    <property type="entry name" value="Nipped-B_C"/>
</dbReference>
<evidence type="ECO:0000256" key="7">
    <source>
        <dbReference type="ARBA" id="ARBA00023163"/>
    </source>
</evidence>
<evidence type="ECO:0000256" key="2">
    <source>
        <dbReference type="ARBA" id="ARBA00009252"/>
    </source>
</evidence>
<dbReference type="GeneID" id="105901201"/>
<evidence type="ECO:0000256" key="6">
    <source>
        <dbReference type="ARBA" id="ARBA00023159"/>
    </source>
</evidence>
<accession>A0A6P3VZL9</accession>
<feature type="region of interest" description="Disordered" evidence="12">
    <location>
        <begin position="134"/>
        <end position="219"/>
    </location>
</feature>
<feature type="region of interest" description="Disordered" evidence="12">
    <location>
        <begin position="1869"/>
        <end position="1939"/>
    </location>
</feature>
<keyword evidence="14" id="KW-1185">Reference proteome</keyword>
<keyword evidence="4 11" id="KW-0677">Repeat</keyword>
<feature type="compositionally biased region" description="Basic and acidic residues" evidence="12">
    <location>
        <begin position="1875"/>
        <end position="1884"/>
    </location>
</feature>
<dbReference type="KEGG" id="char:105901201"/>
<dbReference type="FunFam" id="1.25.10.10:FF:000225">
    <property type="entry name" value="Nipped-B protein"/>
    <property type="match status" value="1"/>
</dbReference>
<dbReference type="Pfam" id="PF12765">
    <property type="entry name" value="Cohesin_HEAT"/>
    <property type="match status" value="1"/>
</dbReference>
<evidence type="ECO:0000313" key="15">
    <source>
        <dbReference type="RefSeq" id="XP_012684064.1"/>
    </source>
</evidence>
<keyword evidence="8 11" id="KW-0539">Nucleus</keyword>
<dbReference type="Pfam" id="PF12830">
    <property type="entry name" value="Nipped-B_C"/>
    <property type="match status" value="1"/>
</dbReference>
<keyword evidence="3" id="KW-0217">Developmental protein</keyword>
<feature type="compositionally biased region" description="Basic residues" evidence="12">
    <location>
        <begin position="453"/>
        <end position="466"/>
    </location>
</feature>
<dbReference type="GO" id="GO:0061775">
    <property type="term" value="F:cohesin loader activity"/>
    <property type="evidence" value="ECO:0007669"/>
    <property type="project" value="InterPro"/>
</dbReference>
<proteinExistence type="inferred from homology"/>
<reference evidence="15 16" key="1">
    <citation type="submission" date="2025-04" db="UniProtKB">
        <authorList>
            <consortium name="RefSeq"/>
        </authorList>
    </citation>
    <scope>IDENTIFICATION</scope>
</reference>
<feature type="compositionally biased region" description="Basic and acidic residues" evidence="12">
    <location>
        <begin position="1085"/>
        <end position="1096"/>
    </location>
</feature>
<dbReference type="GO" id="GO:0140587">
    <property type="term" value="F:chromatin loop anchoring activity"/>
    <property type="evidence" value="ECO:0007669"/>
    <property type="project" value="UniProtKB-ARBA"/>
</dbReference>